<proteinExistence type="inferred from homology"/>
<keyword evidence="3" id="KW-0560">Oxidoreductase</keyword>
<evidence type="ECO:0000256" key="5">
    <source>
        <dbReference type="ARBA" id="ARBA00023284"/>
    </source>
</evidence>
<evidence type="ECO:0000259" key="7">
    <source>
        <dbReference type="Pfam" id="PF13462"/>
    </source>
</evidence>
<keyword evidence="6" id="KW-1133">Transmembrane helix</keyword>
<evidence type="ECO:0000256" key="1">
    <source>
        <dbReference type="ARBA" id="ARBA00005791"/>
    </source>
</evidence>
<dbReference type="Gene3D" id="3.40.30.10">
    <property type="entry name" value="Glutaredoxin"/>
    <property type="match status" value="1"/>
</dbReference>
<comment type="similarity">
    <text evidence="1">Belongs to the thioredoxin family. DsbA subfamily.</text>
</comment>
<feature type="transmembrane region" description="Helical" evidence="6">
    <location>
        <begin position="12"/>
        <end position="32"/>
    </location>
</feature>
<evidence type="ECO:0000313" key="8">
    <source>
        <dbReference type="EMBL" id="CAB4953788.1"/>
    </source>
</evidence>
<keyword evidence="5" id="KW-0676">Redox-active center</keyword>
<dbReference type="EMBL" id="CAFBNP010000083">
    <property type="protein sequence ID" value="CAB4953788.1"/>
    <property type="molecule type" value="Genomic_DNA"/>
</dbReference>
<dbReference type="InterPro" id="IPR012336">
    <property type="entry name" value="Thioredoxin-like_fold"/>
</dbReference>
<dbReference type="CDD" id="cd02972">
    <property type="entry name" value="DsbA_family"/>
    <property type="match status" value="1"/>
</dbReference>
<dbReference type="GO" id="GO:0016491">
    <property type="term" value="F:oxidoreductase activity"/>
    <property type="evidence" value="ECO:0007669"/>
    <property type="project" value="UniProtKB-KW"/>
</dbReference>
<dbReference type="Pfam" id="PF13462">
    <property type="entry name" value="Thioredoxin_4"/>
    <property type="match status" value="1"/>
</dbReference>
<feature type="domain" description="Thioredoxin-like fold" evidence="7">
    <location>
        <begin position="58"/>
        <end position="213"/>
    </location>
</feature>
<sequence length="234" mass="25575">MANGKSGDKGLRAIVIGMIVFVITVTGIFIYFDKKPATNVAAPAAISKTDGSGLVFNPELKNQIDIWEDFQCPACRSFEATNNDYIKKMILEKKAKVVYHPLTFIGERSSNGVNESIIAANAAACAMDEGKFLEMHELIYQNQGNEENAGRFSKEFMIMLGLKADLTSAKYQDCVRNGTYDDWTATSASYAAVKNVNSTPTVFVNGKELSRETPDNDYNNPAKFQAALAAVGIK</sequence>
<keyword evidence="4" id="KW-1015">Disulfide bond</keyword>
<dbReference type="PANTHER" id="PTHR13887">
    <property type="entry name" value="GLUTATHIONE S-TRANSFERASE KAPPA"/>
    <property type="match status" value="1"/>
</dbReference>
<evidence type="ECO:0000256" key="3">
    <source>
        <dbReference type="ARBA" id="ARBA00023002"/>
    </source>
</evidence>
<keyword evidence="2" id="KW-0732">Signal</keyword>
<evidence type="ECO:0000256" key="6">
    <source>
        <dbReference type="SAM" id="Phobius"/>
    </source>
</evidence>
<name>A0A6J7KCE5_9ZZZZ</name>
<dbReference type="PANTHER" id="PTHR13887:SF14">
    <property type="entry name" value="DISULFIDE BOND FORMATION PROTEIN D"/>
    <property type="match status" value="1"/>
</dbReference>
<dbReference type="InterPro" id="IPR036249">
    <property type="entry name" value="Thioredoxin-like_sf"/>
</dbReference>
<protein>
    <submittedName>
        <fullName evidence="8">Unannotated protein</fullName>
    </submittedName>
</protein>
<evidence type="ECO:0000256" key="2">
    <source>
        <dbReference type="ARBA" id="ARBA00022729"/>
    </source>
</evidence>
<reference evidence="8" key="1">
    <citation type="submission" date="2020-05" db="EMBL/GenBank/DDBJ databases">
        <authorList>
            <person name="Chiriac C."/>
            <person name="Salcher M."/>
            <person name="Ghai R."/>
            <person name="Kavagutti S V."/>
        </authorList>
    </citation>
    <scope>NUCLEOTIDE SEQUENCE</scope>
</reference>
<dbReference type="SUPFAM" id="SSF52833">
    <property type="entry name" value="Thioredoxin-like"/>
    <property type="match status" value="1"/>
</dbReference>
<keyword evidence="6" id="KW-0812">Transmembrane</keyword>
<organism evidence="8">
    <name type="scientific">freshwater metagenome</name>
    <dbReference type="NCBI Taxonomy" id="449393"/>
    <lineage>
        <taxon>unclassified sequences</taxon>
        <taxon>metagenomes</taxon>
        <taxon>ecological metagenomes</taxon>
    </lineage>
</organism>
<keyword evidence="6" id="KW-0472">Membrane</keyword>
<evidence type="ECO:0000256" key="4">
    <source>
        <dbReference type="ARBA" id="ARBA00023157"/>
    </source>
</evidence>
<accession>A0A6J7KCE5</accession>
<dbReference type="AlphaFoldDB" id="A0A6J7KCE5"/>
<gene>
    <name evidence="8" type="ORF">UFOPK3828_00536</name>
</gene>